<dbReference type="Proteomes" id="UP000324800">
    <property type="component" value="Unassembled WGS sequence"/>
</dbReference>
<proteinExistence type="predicted"/>
<protein>
    <submittedName>
        <fullName evidence="1">Uncharacterized protein</fullName>
    </submittedName>
</protein>
<gene>
    <name evidence="1" type="ORF">EZS28_044962</name>
</gene>
<organism evidence="1 2">
    <name type="scientific">Streblomastix strix</name>
    <dbReference type="NCBI Taxonomy" id="222440"/>
    <lineage>
        <taxon>Eukaryota</taxon>
        <taxon>Metamonada</taxon>
        <taxon>Preaxostyla</taxon>
        <taxon>Oxymonadida</taxon>
        <taxon>Streblomastigidae</taxon>
        <taxon>Streblomastix</taxon>
    </lineage>
</organism>
<dbReference type="EMBL" id="SNRW01028273">
    <property type="protein sequence ID" value="KAA6359511.1"/>
    <property type="molecule type" value="Genomic_DNA"/>
</dbReference>
<sequence>MKTKLTERYCIITQDHQAVARDVFCITWTSEQPLIHPLIPLIGPCLKRIQQENLNALIIVPKQQNQYWWKLIASMTSKAVYLGNSNQILKNRPIVNRRSWSLPPGDLLAILIDLRKEDKKEKICSDKL</sequence>
<dbReference type="OrthoDB" id="2897838at2759"/>
<name>A0A5J4TQ20_9EUKA</name>
<reference evidence="1 2" key="1">
    <citation type="submission" date="2019-03" db="EMBL/GenBank/DDBJ databases">
        <title>Single cell metagenomics reveals metabolic interactions within the superorganism composed of flagellate Streblomastix strix and complex community of Bacteroidetes bacteria on its surface.</title>
        <authorList>
            <person name="Treitli S.C."/>
            <person name="Kolisko M."/>
            <person name="Husnik F."/>
            <person name="Keeling P."/>
            <person name="Hampl V."/>
        </authorList>
    </citation>
    <scope>NUCLEOTIDE SEQUENCE [LARGE SCALE GENOMIC DNA]</scope>
    <source>
        <strain evidence="1">ST1C</strain>
    </source>
</reference>
<comment type="caution">
    <text evidence="1">The sequence shown here is derived from an EMBL/GenBank/DDBJ whole genome shotgun (WGS) entry which is preliminary data.</text>
</comment>
<accession>A0A5J4TQ20</accession>
<dbReference type="AlphaFoldDB" id="A0A5J4TQ20"/>
<evidence type="ECO:0000313" key="1">
    <source>
        <dbReference type="EMBL" id="KAA6359511.1"/>
    </source>
</evidence>
<evidence type="ECO:0000313" key="2">
    <source>
        <dbReference type="Proteomes" id="UP000324800"/>
    </source>
</evidence>